<dbReference type="InterPro" id="IPR052337">
    <property type="entry name" value="SAT4-like"/>
</dbReference>
<dbReference type="EMBL" id="JAUJFL010000004">
    <property type="protein sequence ID" value="KAK2605383.1"/>
    <property type="molecule type" value="Genomic_DNA"/>
</dbReference>
<feature type="transmembrane region" description="Helical" evidence="7">
    <location>
        <begin position="869"/>
        <end position="891"/>
    </location>
</feature>
<reference evidence="9" key="1">
    <citation type="submission" date="2023-06" db="EMBL/GenBank/DDBJ databases">
        <authorList>
            <person name="Noh H."/>
        </authorList>
    </citation>
    <scope>NUCLEOTIDE SEQUENCE</scope>
    <source>
        <strain evidence="9">DUCC20226</strain>
    </source>
</reference>
<feature type="transmembrane region" description="Helical" evidence="7">
    <location>
        <begin position="31"/>
        <end position="50"/>
    </location>
</feature>
<dbReference type="PANTHER" id="PTHR33048:SF47">
    <property type="entry name" value="INTEGRAL MEMBRANE PROTEIN-RELATED"/>
    <property type="match status" value="1"/>
</dbReference>
<feature type="compositionally biased region" description="Basic and acidic residues" evidence="6">
    <location>
        <begin position="1073"/>
        <end position="1094"/>
    </location>
</feature>
<feature type="transmembrane region" description="Helical" evidence="7">
    <location>
        <begin position="62"/>
        <end position="86"/>
    </location>
</feature>
<feature type="region of interest" description="Disordered" evidence="6">
    <location>
        <begin position="940"/>
        <end position="1172"/>
    </location>
</feature>
<feature type="transmembrane region" description="Helical" evidence="7">
    <location>
        <begin position="842"/>
        <end position="862"/>
    </location>
</feature>
<feature type="transmembrane region" description="Helical" evidence="7">
    <location>
        <begin position="106"/>
        <end position="129"/>
    </location>
</feature>
<comment type="caution">
    <text evidence="9">The sequence shown here is derived from an EMBL/GenBank/DDBJ whole genome shotgun (WGS) entry which is preliminary data.</text>
</comment>
<evidence type="ECO:0000256" key="3">
    <source>
        <dbReference type="ARBA" id="ARBA00022989"/>
    </source>
</evidence>
<feature type="compositionally biased region" description="Basic and acidic residues" evidence="6">
    <location>
        <begin position="940"/>
        <end position="957"/>
    </location>
</feature>
<name>A0AAD9SEY7_PHOAM</name>
<gene>
    <name evidence="9" type="ORF">N8I77_008222</name>
</gene>
<evidence type="ECO:0000256" key="5">
    <source>
        <dbReference type="ARBA" id="ARBA00038359"/>
    </source>
</evidence>
<feature type="transmembrane region" description="Helical" evidence="7">
    <location>
        <begin position="897"/>
        <end position="918"/>
    </location>
</feature>
<proteinExistence type="inferred from homology"/>
<dbReference type="InterPro" id="IPR049326">
    <property type="entry name" value="Rhodopsin_dom_fungi"/>
</dbReference>
<dbReference type="AlphaFoldDB" id="A0AAD9SEY7"/>
<evidence type="ECO:0000313" key="10">
    <source>
        <dbReference type="Proteomes" id="UP001265746"/>
    </source>
</evidence>
<feature type="transmembrane region" description="Helical" evidence="7">
    <location>
        <begin position="226"/>
        <end position="246"/>
    </location>
</feature>
<feature type="compositionally biased region" description="Basic and acidic residues" evidence="6">
    <location>
        <begin position="1116"/>
        <end position="1127"/>
    </location>
</feature>
<feature type="compositionally biased region" description="Basic residues" evidence="6">
    <location>
        <begin position="1138"/>
        <end position="1147"/>
    </location>
</feature>
<evidence type="ECO:0000256" key="1">
    <source>
        <dbReference type="ARBA" id="ARBA00004141"/>
    </source>
</evidence>
<accession>A0AAD9SEY7</accession>
<evidence type="ECO:0000313" key="9">
    <source>
        <dbReference type="EMBL" id="KAK2605383.1"/>
    </source>
</evidence>
<evidence type="ECO:0000256" key="2">
    <source>
        <dbReference type="ARBA" id="ARBA00022692"/>
    </source>
</evidence>
<evidence type="ECO:0000256" key="4">
    <source>
        <dbReference type="ARBA" id="ARBA00023136"/>
    </source>
</evidence>
<dbReference type="PANTHER" id="PTHR33048">
    <property type="entry name" value="PTH11-LIKE INTEGRAL MEMBRANE PROTEIN (AFU_ORTHOLOGUE AFUA_5G11245)"/>
    <property type="match status" value="1"/>
</dbReference>
<feature type="transmembrane region" description="Helical" evidence="7">
    <location>
        <begin position="733"/>
        <end position="755"/>
    </location>
</feature>
<feature type="transmembrane region" description="Helical" evidence="7">
    <location>
        <begin position="258"/>
        <end position="280"/>
    </location>
</feature>
<comment type="similarity">
    <text evidence="5">Belongs to the SAT4 family.</text>
</comment>
<comment type="subcellular location">
    <subcellularLocation>
        <location evidence="1">Membrane</location>
        <topology evidence="1">Multi-pass membrane protein</topology>
    </subcellularLocation>
</comment>
<dbReference type="Pfam" id="PF20684">
    <property type="entry name" value="Fung_rhodopsin"/>
    <property type="match status" value="1"/>
</dbReference>
<feature type="compositionally biased region" description="Low complexity" evidence="6">
    <location>
        <begin position="1010"/>
        <end position="1022"/>
    </location>
</feature>
<feature type="region of interest" description="Disordered" evidence="6">
    <location>
        <begin position="574"/>
        <end position="596"/>
    </location>
</feature>
<organism evidence="9 10">
    <name type="scientific">Phomopsis amygdali</name>
    <name type="common">Fusicoccum amygdali</name>
    <dbReference type="NCBI Taxonomy" id="1214568"/>
    <lineage>
        <taxon>Eukaryota</taxon>
        <taxon>Fungi</taxon>
        <taxon>Dikarya</taxon>
        <taxon>Ascomycota</taxon>
        <taxon>Pezizomycotina</taxon>
        <taxon>Sordariomycetes</taxon>
        <taxon>Sordariomycetidae</taxon>
        <taxon>Diaporthales</taxon>
        <taxon>Diaporthaceae</taxon>
        <taxon>Diaporthe</taxon>
    </lineage>
</organism>
<sequence length="1172" mass="128991">MPDIDPTIEDIFGPLPAGTDLNEDPITGNDVAVAILLGIATVAVVLRLVCRHVTNSPLKADDCVIIAALILTYATGGMSFAAGHYGAGRHVWSVKAVDVAMAAKLLYAYSFVFAAAITLTKSSILLLYSRIFEVSDPRFRFLLWTAAFLVVAYPLTFVIGMANCCKPVSFYWSQFSGNTDGHCPLNTGLFFVVMAIINLFIDFFILVLPIPSILRLQMSWRKKAGVCGIMLLGGFVCCASVVRIYYLNVFSHAIDATWYMGPVCVWSAVEPSIGILSACLPNMRPIFVLFRNKISSSNRSEGQSRTVSAPGIITWGGSGGPVSKGAKSHRRKDEDELRLTKNNYSMTNIVTSGGSNEDEAVHAADDSPSHSSIAEAESTVFPTCGKETMRLLLCLSAFVTACAATFVPNERCDESRQKGLPTLPRTYIWAKLEPGNGTDEQLTLKTATDLSHDDCTQWAQELTRGTIELEALGRPTLYSQLNVSGCRQSEYRKDGSLLYVSYVQDMHAFFPVSTLKTTVRLFDVNSDERVCLRSRITPALPPRWSSMLRYFPLAIFLFVLVVGVIRSLVNLPPSEDEDTAPRVEDDDDDEDAPEPKPVLPNVGDCLQYLQHIFLGASLSLFYPGFLIPVAGRLSWSSLFTGGILTYGHADYASIADGIYETNGTYGGTFGLETMAQIVGAPATMGTWVNMVFLFAIFLIISALMIEAFWFFQRVRRPASARSWSIRLQQTSKQVLQVALSYFIVPLISLSVYQLIHASWLPIYHTALAVLLIVIAIASLAWLFQSLPTRSLGILLFNRDKQYSRMTGGGHQGDTLFVRMLFTLNFIRGIAIGGLQFSGLVQLVVLAACELILLICIAALQAYPTFSLPTIIAVAKFVTFLSMVAFIPGVASDGTRNVIGYLILLLHASILVLGFLLQATHDLVRLVKRWMSEERPDAYGLHQLERRQPSRHDMRESPSARLDASNISTPDENAASPGSYFESRTHPDSAHCLQLPQQRIPSTSSNRFYRPPRSTSRASSTLSWETRESGVSGSRFSKATMDGSLGTLREPSSPTIDESVPFSRTKCSSPSVAGDHRSSDKESDPGTPAESERTEGLGPRWNDYSFRESDLYYGSRPRGEGSTVKEEITVDNSQSSRQASRKMLRRYLKRDNSSTVPPSKGFEVIRRPPPPGM</sequence>
<evidence type="ECO:0000256" key="6">
    <source>
        <dbReference type="SAM" id="MobiDB-lite"/>
    </source>
</evidence>
<evidence type="ECO:0000259" key="8">
    <source>
        <dbReference type="Pfam" id="PF20684"/>
    </source>
</evidence>
<dbReference type="GO" id="GO:0016020">
    <property type="term" value="C:membrane"/>
    <property type="evidence" value="ECO:0007669"/>
    <property type="project" value="UniProtKB-SubCell"/>
</dbReference>
<feature type="compositionally biased region" description="Acidic residues" evidence="6">
    <location>
        <begin position="574"/>
        <end position="592"/>
    </location>
</feature>
<feature type="domain" description="Rhodopsin" evidence="8">
    <location>
        <begin position="46"/>
        <end position="287"/>
    </location>
</feature>
<feature type="transmembrane region" description="Helical" evidence="7">
    <location>
        <begin position="189"/>
        <end position="214"/>
    </location>
</feature>
<evidence type="ECO:0000256" key="7">
    <source>
        <dbReference type="SAM" id="Phobius"/>
    </source>
</evidence>
<feature type="transmembrane region" description="Helical" evidence="7">
    <location>
        <begin position="550"/>
        <end position="569"/>
    </location>
</feature>
<keyword evidence="2 7" id="KW-0812">Transmembrane</keyword>
<keyword evidence="3 7" id="KW-1133">Transmembrane helix</keyword>
<feature type="region of interest" description="Disordered" evidence="6">
    <location>
        <begin position="354"/>
        <end position="373"/>
    </location>
</feature>
<keyword evidence="10" id="KW-1185">Reference proteome</keyword>
<keyword evidence="4 7" id="KW-0472">Membrane</keyword>
<feature type="compositionally biased region" description="Polar residues" evidence="6">
    <location>
        <begin position="994"/>
        <end position="1006"/>
    </location>
</feature>
<dbReference type="Proteomes" id="UP001265746">
    <property type="component" value="Unassembled WGS sequence"/>
</dbReference>
<feature type="transmembrane region" description="Helical" evidence="7">
    <location>
        <begin position="761"/>
        <end position="783"/>
    </location>
</feature>
<feature type="transmembrane region" description="Helical" evidence="7">
    <location>
        <begin position="691"/>
        <end position="712"/>
    </location>
</feature>
<feature type="compositionally biased region" description="Basic and acidic residues" evidence="6">
    <location>
        <begin position="359"/>
        <end position="368"/>
    </location>
</feature>
<feature type="transmembrane region" description="Helical" evidence="7">
    <location>
        <begin position="141"/>
        <end position="162"/>
    </location>
</feature>
<protein>
    <recommendedName>
        <fullName evidence="8">Rhodopsin domain-containing protein</fullName>
    </recommendedName>
</protein>